<dbReference type="SUPFAM" id="SSF51735">
    <property type="entry name" value="NAD(P)-binding Rossmann-fold domains"/>
    <property type="match status" value="1"/>
</dbReference>
<evidence type="ECO:0000256" key="2">
    <source>
        <dbReference type="ARBA" id="ARBA00022741"/>
    </source>
</evidence>
<evidence type="ECO:0000256" key="1">
    <source>
        <dbReference type="ARBA" id="ARBA00022598"/>
    </source>
</evidence>
<dbReference type="InterPro" id="IPR032875">
    <property type="entry name" value="Succ_CoA_lig_flav_dom"/>
</dbReference>
<accession>A0A0F9IVD3</accession>
<keyword evidence="2" id="KW-0547">Nucleotide-binding</keyword>
<dbReference type="GO" id="GO:0043758">
    <property type="term" value="F:acetate-CoA ligase (ADP-forming) activity"/>
    <property type="evidence" value="ECO:0007669"/>
    <property type="project" value="InterPro"/>
</dbReference>
<evidence type="ECO:0000259" key="4">
    <source>
        <dbReference type="SMART" id="SM00881"/>
    </source>
</evidence>
<sequence length="540" mass="59479">MEEYKFDPSLNILYKELNNLDYIFNPKTIAIIGATDKENSVGKTLVENLVNSSFKGEIFLVNPKRDSILGQKAYPSIDKIEKKIDLAIIATPSKTVPGIIAQLEEKNVSAAIIISAGFKELGKSGKELEDQILLNKKKIRIIGPNCLGIMNPSLNLNATFAKDMPKSGNIAFISQSGALGTAVLDWSVKEKIGFSAFVSIGSMIDVDWGDLINYFGDDPNTKSILMYMENISDPRSFLSAAREVALTKPIILIKAGRTKESAHAAKSHTGALAGSDEVLDAALKRVGVLRVNTINDLFSMNEILSKQPIPKGPHLAIVTNAGGPAVIATDSLIIHGAKIATLQDSTYEKLNEFLPQAWSHNNPIDILGDATADLYHKTLKVLVEDENVEGILVILTPQFMTDATLVANKIKEFADIGRPIFAAWMGAKSVEEGRNILAASNIPDFEFPDQACRSFGYMWSYCYNMIGIYETAKVQSSIATQKKIKKQENIINEIIKKARDENWSNDKIELEVLRAKQDLFTGIIDDLETENEKNNQTIRK</sequence>
<dbReference type="EMBL" id="LAZR01019832">
    <property type="protein sequence ID" value="KKL91072.1"/>
    <property type="molecule type" value="Genomic_DNA"/>
</dbReference>
<organism evidence="5">
    <name type="scientific">marine sediment metagenome</name>
    <dbReference type="NCBI Taxonomy" id="412755"/>
    <lineage>
        <taxon>unclassified sequences</taxon>
        <taxon>metagenomes</taxon>
        <taxon>ecological metagenomes</taxon>
    </lineage>
</organism>
<evidence type="ECO:0000313" key="5">
    <source>
        <dbReference type="EMBL" id="KKL91072.1"/>
    </source>
</evidence>
<dbReference type="AlphaFoldDB" id="A0A0F9IVD3"/>
<dbReference type="Pfam" id="PF13607">
    <property type="entry name" value="Succ_CoA_lig"/>
    <property type="match status" value="1"/>
</dbReference>
<dbReference type="InterPro" id="IPR036291">
    <property type="entry name" value="NAD(P)-bd_dom_sf"/>
</dbReference>
<dbReference type="Gene3D" id="3.40.50.720">
    <property type="entry name" value="NAD(P)-binding Rossmann-like Domain"/>
    <property type="match status" value="1"/>
</dbReference>
<dbReference type="PANTHER" id="PTHR43334:SF1">
    <property type="entry name" value="3-HYDROXYPROPIONATE--COA LIGASE [ADP-FORMING]"/>
    <property type="match status" value="1"/>
</dbReference>
<comment type="caution">
    <text evidence="5">The sequence shown here is derived from an EMBL/GenBank/DDBJ whole genome shotgun (WGS) entry which is preliminary data.</text>
</comment>
<dbReference type="InterPro" id="IPR003781">
    <property type="entry name" value="CoA-bd"/>
</dbReference>
<dbReference type="GO" id="GO:0005524">
    <property type="term" value="F:ATP binding"/>
    <property type="evidence" value="ECO:0007669"/>
    <property type="project" value="UniProtKB-KW"/>
</dbReference>
<name>A0A0F9IVD3_9ZZZZ</name>
<dbReference type="InterPro" id="IPR043938">
    <property type="entry name" value="Ligase_CoA_dom"/>
</dbReference>
<dbReference type="Pfam" id="PF13380">
    <property type="entry name" value="CoA_binding_2"/>
    <property type="match status" value="1"/>
</dbReference>
<proteinExistence type="predicted"/>
<dbReference type="Gene3D" id="3.40.50.261">
    <property type="entry name" value="Succinyl-CoA synthetase domains"/>
    <property type="match status" value="2"/>
</dbReference>
<dbReference type="SMART" id="SM00881">
    <property type="entry name" value="CoA_binding"/>
    <property type="match status" value="1"/>
</dbReference>
<evidence type="ECO:0000256" key="3">
    <source>
        <dbReference type="ARBA" id="ARBA00022840"/>
    </source>
</evidence>
<reference evidence="5" key="1">
    <citation type="journal article" date="2015" name="Nature">
        <title>Complex archaea that bridge the gap between prokaryotes and eukaryotes.</title>
        <authorList>
            <person name="Spang A."/>
            <person name="Saw J.H."/>
            <person name="Jorgensen S.L."/>
            <person name="Zaremba-Niedzwiedzka K."/>
            <person name="Martijn J."/>
            <person name="Lind A.E."/>
            <person name="van Eijk R."/>
            <person name="Schleper C."/>
            <person name="Guy L."/>
            <person name="Ettema T.J."/>
        </authorList>
    </citation>
    <scope>NUCLEOTIDE SEQUENCE</scope>
</reference>
<dbReference type="Pfam" id="PF19045">
    <property type="entry name" value="Ligase_CoA_2"/>
    <property type="match status" value="1"/>
</dbReference>
<protein>
    <recommendedName>
        <fullName evidence="4">CoA-binding domain-containing protein</fullName>
    </recommendedName>
</protein>
<keyword evidence="3" id="KW-0067">ATP-binding</keyword>
<keyword evidence="1" id="KW-0436">Ligase</keyword>
<feature type="domain" description="CoA-binding" evidence="4">
    <location>
        <begin position="23"/>
        <end position="118"/>
    </location>
</feature>
<dbReference type="InterPro" id="IPR051538">
    <property type="entry name" value="Acyl-CoA_Synth/Transferase"/>
</dbReference>
<gene>
    <name evidence="5" type="ORF">LCGC14_1898340</name>
</gene>
<dbReference type="PANTHER" id="PTHR43334">
    <property type="entry name" value="ACETATE--COA LIGASE [ADP-FORMING]"/>
    <property type="match status" value="1"/>
</dbReference>
<dbReference type="InterPro" id="IPR016102">
    <property type="entry name" value="Succinyl-CoA_synth-like"/>
</dbReference>
<dbReference type="SUPFAM" id="SSF52210">
    <property type="entry name" value="Succinyl-CoA synthetase domains"/>
    <property type="match status" value="2"/>
</dbReference>